<sequence>MGSLQFEGVFAKLARASELTAILEGEFDKHTSMSSVKTESDFELDGRRWVLRASSDGELPAIFAVMTGEIVHHLASSLDHLFAALVSSSGREIRRDHYFPVYVNHADYLARVDKRSLLDGLPEHVVSKIKEVQPFTSDTPKDTVLAAVKELNNQDKHRLLVVLHAAATIADNLELGHDEPSNRTPKITGFWTPPQLVPLTPRMQKIFAVDLADPAPSFWAKPNIRRYLILANCGEAKNVPAIRTLRALIAGVTHTVEMFTN</sequence>
<dbReference type="RefSeq" id="WP_245137637.1">
    <property type="nucleotide sequence ID" value="NZ_CP128477.1"/>
</dbReference>
<keyword evidence="2" id="KW-1185">Reference proteome</keyword>
<accession>A0ABT0D4G5</accession>
<reference evidence="1 2" key="1">
    <citation type="submission" date="2022-03" db="EMBL/GenBank/DDBJ databases">
        <title>Rhizobium SSM4.3 sp. nov., isolated from Sediment (Gouqi Island).</title>
        <authorList>
            <person name="Chen G."/>
        </authorList>
    </citation>
    <scope>NUCLEOTIDE SEQUENCE [LARGE SCALE GENOMIC DNA]</scope>
    <source>
        <strain evidence="1 2">SSM4.3</strain>
        <plasmid evidence="1">unnamed</plasmid>
    </source>
</reference>
<dbReference type="EMBL" id="JALAYX010000005">
    <property type="protein sequence ID" value="MCJ8240294.1"/>
    <property type="molecule type" value="Genomic_DNA"/>
</dbReference>
<organism evidence="1 2">
    <name type="scientific">Peteryoungia algae</name>
    <dbReference type="NCBI Taxonomy" id="2919917"/>
    <lineage>
        <taxon>Bacteria</taxon>
        <taxon>Pseudomonadati</taxon>
        <taxon>Pseudomonadota</taxon>
        <taxon>Alphaproteobacteria</taxon>
        <taxon>Hyphomicrobiales</taxon>
        <taxon>Rhizobiaceae</taxon>
        <taxon>Peteryoungia</taxon>
    </lineage>
</organism>
<evidence type="ECO:0000313" key="1">
    <source>
        <dbReference type="EMBL" id="MCJ8240294.1"/>
    </source>
</evidence>
<evidence type="ECO:0000313" key="2">
    <source>
        <dbReference type="Proteomes" id="UP001522662"/>
    </source>
</evidence>
<gene>
    <name evidence="1" type="ORF">MKJ03_18330</name>
</gene>
<dbReference type="Proteomes" id="UP001522662">
    <property type="component" value="Unassembled WGS sequence"/>
</dbReference>
<name>A0ABT0D4G5_9HYPH</name>
<protein>
    <submittedName>
        <fullName evidence="1">Uncharacterized protein</fullName>
    </submittedName>
</protein>
<keyword evidence="1" id="KW-0614">Plasmid</keyword>
<proteinExistence type="predicted"/>
<comment type="caution">
    <text evidence="1">The sequence shown here is derived from an EMBL/GenBank/DDBJ whole genome shotgun (WGS) entry which is preliminary data.</text>
</comment>
<geneLocation type="plasmid" evidence="1">
    <name>unnamed</name>
</geneLocation>